<dbReference type="Gene3D" id="3.20.20.80">
    <property type="entry name" value="Glycosidases"/>
    <property type="match status" value="1"/>
</dbReference>
<accession>A0A926FDQ6</accession>
<evidence type="ECO:0008006" key="3">
    <source>
        <dbReference type="Google" id="ProtNLM"/>
    </source>
</evidence>
<proteinExistence type="predicted"/>
<gene>
    <name evidence="1" type="ORF">H8706_06035</name>
</gene>
<dbReference type="AlphaFoldDB" id="A0A926FDQ6"/>
<dbReference type="EMBL" id="JACRTE010000005">
    <property type="protein sequence ID" value="MBC8596424.1"/>
    <property type="molecule type" value="Genomic_DNA"/>
</dbReference>
<sequence length="676" mass="77802">MNTKRTKIIYKNGYPFFEFDEKIYSPCMFRSFRPTPANVSLAHLAGIEVFQIQVAGQLNGMDVPYSLYGGVWQDKGVYNFKNFDRQIEMFKKFAHGAKFIIFIQLDAPEAWLEKHKNSLSSFYFLHTSAYDEEWKNDASEYLCTFLKYCENTYGDDILGYGISAGRSTEWFSGTNYYNENTKKAYENYIGKKCDKIPEIPEEVKNGEIFRAPESEEYKFLKFASQGANITAEFFAKEAQKVINHKKPLGLFGGYYNLKDSLLNVNDFARVWDSGNIDMIFAPASYDDFRQIENSACVTVATDSLKMRGIVHINELDHRTELAQYPMEHPVTQNRMGYRMAEGNIIDDCYDNSFDAGMVLRREFASSVVRKSMLWWFDFFGGYYASPEYEKLLRDCVKIYNGLKVGEFSHSVAEVAVFADAESNYFIKDKADVIRSFCYNGMKEFVKCAVPYDLYNLCDIEKIDLQKYKLCIFLNSFKISKSQAEKIKNSPCKKMWIYTPGCVENDKINFDNIGKITGMNIKTVHKASDCAIDFDGCEIKFEKAVNPYFIVDDDGAERLADYKNTNGCAFAYKNGNFYIGSGNVPEKVWRFIAKKSGVHIYCDVSGAFFADERFISYQTVHTENIEIHLKEDAEFCDLFDGGIYKSENKILKYTAPKGTSKLFEKISRKGKYNEKNL</sequence>
<keyword evidence="2" id="KW-1185">Reference proteome</keyword>
<evidence type="ECO:0000313" key="2">
    <source>
        <dbReference type="Proteomes" id="UP000647416"/>
    </source>
</evidence>
<name>A0A926FDQ6_9FIRM</name>
<organism evidence="1 2">
    <name type="scientific">Qingrenia yutianensis</name>
    <dbReference type="NCBI Taxonomy" id="2763676"/>
    <lineage>
        <taxon>Bacteria</taxon>
        <taxon>Bacillati</taxon>
        <taxon>Bacillota</taxon>
        <taxon>Clostridia</taxon>
        <taxon>Eubacteriales</taxon>
        <taxon>Oscillospiraceae</taxon>
        <taxon>Qingrenia</taxon>
    </lineage>
</organism>
<evidence type="ECO:0000313" key="1">
    <source>
        <dbReference type="EMBL" id="MBC8596424.1"/>
    </source>
</evidence>
<reference evidence="1" key="1">
    <citation type="submission" date="2020-08" db="EMBL/GenBank/DDBJ databases">
        <title>Genome public.</title>
        <authorList>
            <person name="Liu C."/>
            <person name="Sun Q."/>
        </authorList>
    </citation>
    <scope>NUCLEOTIDE SEQUENCE</scope>
    <source>
        <strain evidence="1">NSJ-50</strain>
    </source>
</reference>
<comment type="caution">
    <text evidence="1">The sequence shown here is derived from an EMBL/GenBank/DDBJ whole genome shotgun (WGS) entry which is preliminary data.</text>
</comment>
<dbReference type="Proteomes" id="UP000647416">
    <property type="component" value="Unassembled WGS sequence"/>
</dbReference>
<dbReference type="RefSeq" id="WP_262431901.1">
    <property type="nucleotide sequence ID" value="NZ_JACRTE010000005.1"/>
</dbReference>
<protein>
    <recommendedName>
        <fullName evidence="3">Glycoside hydrolase family 42 N-terminal domain-containing protein</fullName>
    </recommendedName>
</protein>